<gene>
    <name evidence="7" type="ORF">RIL183_04661</name>
</gene>
<dbReference type="GO" id="GO:0005737">
    <property type="term" value="C:cytoplasm"/>
    <property type="evidence" value="ECO:0007669"/>
    <property type="project" value="UniProtKB-SubCell"/>
</dbReference>
<dbReference type="Proteomes" id="UP000049828">
    <property type="component" value="Unassembled WGS sequence"/>
</dbReference>
<evidence type="ECO:0000256" key="2">
    <source>
        <dbReference type="ARBA" id="ARBA00011738"/>
    </source>
</evidence>
<keyword evidence="8" id="KW-1185">Reference proteome</keyword>
<protein>
    <recommendedName>
        <fullName evidence="5">Copper-sensing transcriptional repressor CsoR</fullName>
    </recommendedName>
    <alternativeName>
        <fullName evidence="6">Copper-sensitive operon repressor</fullName>
    </alternativeName>
</protein>
<dbReference type="GO" id="GO:0003677">
    <property type="term" value="F:DNA binding"/>
    <property type="evidence" value="ECO:0007669"/>
    <property type="project" value="InterPro"/>
</dbReference>
<dbReference type="AlphaFoldDB" id="A0A0M6WS59"/>
<evidence type="ECO:0000256" key="4">
    <source>
        <dbReference type="ARBA" id="ARBA00022723"/>
    </source>
</evidence>
<dbReference type="GO" id="GO:0046872">
    <property type="term" value="F:metal ion binding"/>
    <property type="evidence" value="ECO:0007669"/>
    <property type="project" value="UniProtKB-KW"/>
</dbReference>
<dbReference type="PANTHER" id="PTHR33677:SF4">
    <property type="entry name" value="COPPER-SENSING TRANSCRIPTIONAL REPRESSOR CSOR"/>
    <property type="match status" value="1"/>
</dbReference>
<dbReference type="GO" id="GO:0045892">
    <property type="term" value="P:negative regulation of DNA-templated transcription"/>
    <property type="evidence" value="ECO:0007669"/>
    <property type="project" value="UniProtKB-ARBA"/>
</dbReference>
<dbReference type="InterPro" id="IPR003735">
    <property type="entry name" value="Metal_Tscrpt_repr"/>
</dbReference>
<dbReference type="PANTHER" id="PTHR33677">
    <property type="entry name" value="TRANSCRIPTIONAL REPRESSOR FRMR-RELATED"/>
    <property type="match status" value="1"/>
</dbReference>
<evidence type="ECO:0000256" key="6">
    <source>
        <dbReference type="ARBA" id="ARBA00041544"/>
    </source>
</evidence>
<name>A0A0M6WS59_9FIRM</name>
<keyword evidence="4" id="KW-0479">Metal-binding</keyword>
<reference evidence="8" key="1">
    <citation type="submission" date="2015-05" db="EMBL/GenBank/DDBJ databases">
        <authorList>
            <consortium name="Pathogen Informatics"/>
        </authorList>
    </citation>
    <scope>NUCLEOTIDE SEQUENCE [LARGE SCALE GENOMIC DNA]</scope>
    <source>
        <strain evidence="8">L1-83</strain>
    </source>
</reference>
<comment type="subunit">
    <text evidence="2">Homodimer.</text>
</comment>
<sequence length="100" mass="11424">MKHFLLYVRRNYKVKAKKTDVSHKLKVARGQLDGILKMVDENRYCVDISNQLLATQALLKSANQEIMQAHIRSCVAEALQTDKPNPKLEEALSLLEKMSN</sequence>
<evidence type="ECO:0000256" key="3">
    <source>
        <dbReference type="ARBA" id="ARBA00022490"/>
    </source>
</evidence>
<organism evidence="7 8">
    <name type="scientific">Roseburia inulinivorans</name>
    <dbReference type="NCBI Taxonomy" id="360807"/>
    <lineage>
        <taxon>Bacteria</taxon>
        <taxon>Bacillati</taxon>
        <taxon>Bacillota</taxon>
        <taxon>Clostridia</taxon>
        <taxon>Lachnospirales</taxon>
        <taxon>Lachnospiraceae</taxon>
        <taxon>Roseburia</taxon>
    </lineage>
</organism>
<dbReference type="Pfam" id="PF02583">
    <property type="entry name" value="Trns_repr_metal"/>
    <property type="match status" value="1"/>
</dbReference>
<dbReference type="CDD" id="cd10159">
    <property type="entry name" value="CsoR-like_DUF156_2"/>
    <property type="match status" value="1"/>
</dbReference>
<dbReference type="Gene3D" id="1.20.58.1000">
    <property type="entry name" value="Metal-sensitive repressor, helix protomer"/>
    <property type="match status" value="1"/>
</dbReference>
<accession>A0A0M6WS59</accession>
<evidence type="ECO:0000313" key="8">
    <source>
        <dbReference type="Proteomes" id="UP000049828"/>
    </source>
</evidence>
<proteinExistence type="predicted"/>
<dbReference type="EMBL" id="CVRS01000080">
    <property type="protein sequence ID" value="CRL39987.1"/>
    <property type="molecule type" value="Genomic_DNA"/>
</dbReference>
<evidence type="ECO:0000256" key="1">
    <source>
        <dbReference type="ARBA" id="ARBA00004496"/>
    </source>
</evidence>
<evidence type="ECO:0000313" key="7">
    <source>
        <dbReference type="EMBL" id="CRL39987.1"/>
    </source>
</evidence>
<evidence type="ECO:0000256" key="5">
    <source>
        <dbReference type="ARBA" id="ARBA00039938"/>
    </source>
</evidence>
<comment type="subcellular location">
    <subcellularLocation>
        <location evidence="1">Cytoplasm</location>
    </subcellularLocation>
</comment>
<dbReference type="InterPro" id="IPR038390">
    <property type="entry name" value="Metal_Tscrpt_repr_sf"/>
</dbReference>
<keyword evidence="3" id="KW-0963">Cytoplasm</keyword>